<keyword evidence="5" id="KW-1185">Reference proteome</keyword>
<gene>
    <name evidence="4" type="ORF">NQ318_012146</name>
</gene>
<dbReference type="PANTHER" id="PTHR10677">
    <property type="entry name" value="UBIQUILIN"/>
    <property type="match status" value="1"/>
</dbReference>
<evidence type="ECO:0000259" key="3">
    <source>
        <dbReference type="PROSITE" id="PS50053"/>
    </source>
</evidence>
<protein>
    <recommendedName>
        <fullName evidence="6">Ubiquitin-like protein 7</fullName>
    </recommendedName>
</protein>
<reference evidence="4" key="1">
    <citation type="journal article" date="2023" name="Insect Mol. Biol.">
        <title>Genome sequencing provides insights into the evolution of gene families encoding plant cell wall-degrading enzymes in longhorned beetles.</title>
        <authorList>
            <person name="Shin N.R."/>
            <person name="Okamura Y."/>
            <person name="Kirsch R."/>
            <person name="Pauchet Y."/>
        </authorList>
    </citation>
    <scope>NUCLEOTIDE SEQUENCE</scope>
    <source>
        <strain evidence="4">AMC_N1</strain>
    </source>
</reference>
<dbReference type="PROSITE" id="PS50053">
    <property type="entry name" value="UBIQUITIN_2"/>
    <property type="match status" value="1"/>
</dbReference>
<name>A0AAV8Z0H2_9CUCU</name>
<dbReference type="Proteomes" id="UP001162162">
    <property type="component" value="Unassembled WGS sequence"/>
</dbReference>
<dbReference type="EMBL" id="JAPWTK010000026">
    <property type="protein sequence ID" value="KAJ8956982.1"/>
    <property type="molecule type" value="Genomic_DNA"/>
</dbReference>
<dbReference type="CDD" id="cd14326">
    <property type="entry name" value="UBA_UBL7"/>
    <property type="match status" value="1"/>
</dbReference>
<comment type="caution">
    <text evidence="4">The sequence shown here is derived from an EMBL/GenBank/DDBJ whole genome shotgun (WGS) entry which is preliminary data.</text>
</comment>
<organism evidence="4 5">
    <name type="scientific">Aromia moschata</name>
    <dbReference type="NCBI Taxonomy" id="1265417"/>
    <lineage>
        <taxon>Eukaryota</taxon>
        <taxon>Metazoa</taxon>
        <taxon>Ecdysozoa</taxon>
        <taxon>Arthropoda</taxon>
        <taxon>Hexapoda</taxon>
        <taxon>Insecta</taxon>
        <taxon>Pterygota</taxon>
        <taxon>Neoptera</taxon>
        <taxon>Endopterygota</taxon>
        <taxon>Coleoptera</taxon>
        <taxon>Polyphaga</taxon>
        <taxon>Cucujiformia</taxon>
        <taxon>Chrysomeloidea</taxon>
        <taxon>Cerambycidae</taxon>
        <taxon>Cerambycinae</taxon>
        <taxon>Callichromatini</taxon>
        <taxon>Aromia</taxon>
    </lineage>
</organism>
<accession>A0AAV8Z0H2</accession>
<proteinExistence type="predicted"/>
<evidence type="ECO:0000313" key="5">
    <source>
        <dbReference type="Proteomes" id="UP001162162"/>
    </source>
</evidence>
<dbReference type="GO" id="GO:0005829">
    <property type="term" value="C:cytosol"/>
    <property type="evidence" value="ECO:0007669"/>
    <property type="project" value="TreeGrafter"/>
</dbReference>
<evidence type="ECO:0008006" key="6">
    <source>
        <dbReference type="Google" id="ProtNLM"/>
    </source>
</evidence>
<dbReference type="AlphaFoldDB" id="A0AAV8Z0H2"/>
<dbReference type="GO" id="GO:0031593">
    <property type="term" value="F:polyubiquitin modification-dependent protein binding"/>
    <property type="evidence" value="ECO:0007669"/>
    <property type="project" value="TreeGrafter"/>
</dbReference>
<sequence>MAASVVLGIWNSNQFQRVKVENIDLEAKVEALKSQAIRLLNSSSNIDLAFCGIILEDNNTLASYGVTSGVTINVLEKPKSKKVSTEKKMTEVEVQQLVSAFRAFTLSSGYRTALQRLSRQEVLDKIIAAAPGLSEDPAAIAIIQDPELIVHMADPDTVRKISEEHPALIEAANYIIAHIQEEQANVNPNQASTSTGYSYSLDALSDDDVMDSNSDTNVTPNPLSRNASYNAITAAQLAAAIANATNTQFNTNSAGMPSTPTSGGNVITNEMFTNAIQQAFAFGGSSGGGGGFSPATPSRSDEESMENIMRRLQPQLQQMHEMGLVNDSVNVRALQATSGDVNAAIELVFNGVID</sequence>
<dbReference type="Gene3D" id="1.10.8.10">
    <property type="entry name" value="DNA helicase RuvA subunit, C-terminal domain"/>
    <property type="match status" value="1"/>
</dbReference>
<dbReference type="InterPro" id="IPR015940">
    <property type="entry name" value="UBA"/>
</dbReference>
<dbReference type="InterPro" id="IPR015496">
    <property type="entry name" value="Ubiquilin"/>
</dbReference>
<feature type="coiled-coil region" evidence="1">
    <location>
        <begin position="15"/>
        <end position="42"/>
    </location>
</feature>
<dbReference type="InterPro" id="IPR000626">
    <property type="entry name" value="Ubiquitin-like_dom"/>
</dbReference>
<dbReference type="Gene3D" id="3.10.20.90">
    <property type="entry name" value="Phosphatidylinositol 3-kinase Catalytic Subunit, Chain A, domain 1"/>
    <property type="match status" value="1"/>
</dbReference>
<dbReference type="SUPFAM" id="SSF46934">
    <property type="entry name" value="UBA-like"/>
    <property type="match status" value="1"/>
</dbReference>
<feature type="domain" description="UBA" evidence="2">
    <location>
        <begin position="299"/>
        <end position="351"/>
    </location>
</feature>
<keyword evidence="1" id="KW-0175">Coiled coil</keyword>
<dbReference type="InterPro" id="IPR029071">
    <property type="entry name" value="Ubiquitin-like_domsf"/>
</dbReference>
<dbReference type="SUPFAM" id="SSF54236">
    <property type="entry name" value="Ubiquitin-like"/>
    <property type="match status" value="1"/>
</dbReference>
<dbReference type="InterPro" id="IPR047878">
    <property type="entry name" value="UBL7_UBA"/>
</dbReference>
<dbReference type="GO" id="GO:0006511">
    <property type="term" value="P:ubiquitin-dependent protein catabolic process"/>
    <property type="evidence" value="ECO:0007669"/>
    <property type="project" value="TreeGrafter"/>
</dbReference>
<dbReference type="InterPro" id="IPR009060">
    <property type="entry name" value="UBA-like_sf"/>
</dbReference>
<evidence type="ECO:0000256" key="1">
    <source>
        <dbReference type="SAM" id="Coils"/>
    </source>
</evidence>
<dbReference type="SMART" id="SM00165">
    <property type="entry name" value="UBA"/>
    <property type="match status" value="1"/>
</dbReference>
<dbReference type="PANTHER" id="PTHR10677:SF25">
    <property type="entry name" value="UBIQUITIN-LIKE PROTEIN 7"/>
    <property type="match status" value="1"/>
</dbReference>
<dbReference type="PROSITE" id="PS50030">
    <property type="entry name" value="UBA"/>
    <property type="match status" value="1"/>
</dbReference>
<evidence type="ECO:0000313" key="4">
    <source>
        <dbReference type="EMBL" id="KAJ8956982.1"/>
    </source>
</evidence>
<feature type="domain" description="Ubiquitin-like" evidence="3">
    <location>
        <begin position="5"/>
        <end position="81"/>
    </location>
</feature>
<evidence type="ECO:0000259" key="2">
    <source>
        <dbReference type="PROSITE" id="PS50030"/>
    </source>
</evidence>